<evidence type="ECO:0000256" key="3">
    <source>
        <dbReference type="ARBA" id="ARBA00012965"/>
    </source>
</evidence>
<feature type="binding site" evidence="8 11">
    <location>
        <position position="192"/>
    </location>
    <ligand>
        <name>NAD(+)</name>
        <dbReference type="ChEBI" id="CHEBI:57540"/>
    </ligand>
</feature>
<protein>
    <recommendedName>
        <fullName evidence="3 8">Histidinol dehydrogenase</fullName>
        <shortName evidence="8">HDH</shortName>
        <ecNumber evidence="3 8">1.1.1.23</ecNumber>
    </recommendedName>
</protein>
<evidence type="ECO:0000256" key="1">
    <source>
        <dbReference type="ARBA" id="ARBA00003850"/>
    </source>
</evidence>
<evidence type="ECO:0000256" key="8">
    <source>
        <dbReference type="HAMAP-Rule" id="MF_01024"/>
    </source>
</evidence>
<dbReference type="Gene3D" id="1.20.5.1300">
    <property type="match status" value="1"/>
</dbReference>
<proteinExistence type="inferred from homology"/>
<keyword evidence="5 8" id="KW-0862">Zinc</keyword>
<evidence type="ECO:0000256" key="4">
    <source>
        <dbReference type="ARBA" id="ARBA00022723"/>
    </source>
</evidence>
<dbReference type="Pfam" id="PF00815">
    <property type="entry name" value="Histidinol_dh"/>
    <property type="match status" value="1"/>
</dbReference>
<evidence type="ECO:0000256" key="2">
    <source>
        <dbReference type="ARBA" id="ARBA00010178"/>
    </source>
</evidence>
<dbReference type="FunFam" id="3.40.50.1980:FF:000026">
    <property type="entry name" value="Histidinol dehydrogenase"/>
    <property type="match status" value="1"/>
</dbReference>
<keyword evidence="8" id="KW-0368">Histidine biosynthesis</keyword>
<keyword evidence="8 11" id="KW-0520">NAD</keyword>
<evidence type="ECO:0000256" key="11">
    <source>
        <dbReference type="PIRSR" id="PIRSR000099-2"/>
    </source>
</evidence>
<feature type="binding site" evidence="8 11">
    <location>
        <position position="215"/>
    </location>
    <ligand>
        <name>NAD(+)</name>
        <dbReference type="ChEBI" id="CHEBI:57540"/>
    </ligand>
</feature>
<dbReference type="NCBIfam" id="TIGR00069">
    <property type="entry name" value="hisD"/>
    <property type="match status" value="1"/>
</dbReference>
<feature type="binding site" evidence="8 13">
    <location>
        <position position="362"/>
    </location>
    <ligand>
        <name>Zn(2+)</name>
        <dbReference type="ChEBI" id="CHEBI:29105"/>
    </ligand>
</feature>
<dbReference type="RefSeq" id="WP_211142580.1">
    <property type="nucleotide sequence ID" value="NZ_JAEEGB010000010.1"/>
</dbReference>
<evidence type="ECO:0000256" key="7">
    <source>
        <dbReference type="ARBA" id="ARBA00049489"/>
    </source>
</evidence>
<dbReference type="GO" id="GO:0008270">
    <property type="term" value="F:zinc ion binding"/>
    <property type="evidence" value="ECO:0007669"/>
    <property type="project" value="UniProtKB-UniRule"/>
</dbReference>
<dbReference type="HAMAP" id="MF_01024">
    <property type="entry name" value="HisD"/>
    <property type="match status" value="1"/>
</dbReference>
<feature type="binding site" evidence="8 12">
    <location>
        <position position="421"/>
    </location>
    <ligand>
        <name>substrate</name>
    </ligand>
</feature>
<feature type="binding site" evidence="8 12">
    <location>
        <position position="260"/>
    </location>
    <ligand>
        <name>substrate</name>
    </ligand>
</feature>
<evidence type="ECO:0000256" key="6">
    <source>
        <dbReference type="ARBA" id="ARBA00023002"/>
    </source>
</evidence>
<comment type="similarity">
    <text evidence="2 8 9 14">Belongs to the histidinol dehydrogenase family.</text>
</comment>
<feature type="binding site" evidence="8 12">
    <location>
        <position position="416"/>
    </location>
    <ligand>
        <name>substrate</name>
    </ligand>
</feature>
<dbReference type="AlphaFoldDB" id="A0A934HXT6"/>
<dbReference type="FunFam" id="3.40.50.1980:FF:000001">
    <property type="entry name" value="Histidinol dehydrogenase"/>
    <property type="match status" value="1"/>
</dbReference>
<dbReference type="InterPro" id="IPR012131">
    <property type="entry name" value="Hstdl_DH"/>
</dbReference>
<gene>
    <name evidence="8 15" type="primary">hisD</name>
    <name evidence="15" type="ORF">I6U51_09720</name>
</gene>
<dbReference type="CDD" id="cd06572">
    <property type="entry name" value="Histidinol_dh"/>
    <property type="match status" value="1"/>
</dbReference>
<dbReference type="Gene3D" id="3.40.50.1980">
    <property type="entry name" value="Nitrogenase molybdenum iron protein domain"/>
    <property type="match status" value="2"/>
</dbReference>
<evidence type="ECO:0000313" key="15">
    <source>
        <dbReference type="EMBL" id="MBI6872977.1"/>
    </source>
</evidence>
<dbReference type="InterPro" id="IPR001692">
    <property type="entry name" value="Histidinol_DH_CS"/>
</dbReference>
<keyword evidence="8" id="KW-0028">Amino-acid biosynthesis</keyword>
<feature type="active site" description="Proton acceptor" evidence="8 10">
    <location>
        <position position="328"/>
    </location>
</feature>
<evidence type="ECO:0000256" key="14">
    <source>
        <dbReference type="RuleBase" id="RU004175"/>
    </source>
</evidence>
<keyword evidence="6 8" id="KW-0560">Oxidoreductase</keyword>
<dbReference type="GO" id="GO:0005829">
    <property type="term" value="C:cytosol"/>
    <property type="evidence" value="ECO:0007669"/>
    <property type="project" value="TreeGrafter"/>
</dbReference>
<dbReference type="EMBL" id="JAEEGB010000010">
    <property type="protein sequence ID" value="MBI6872977.1"/>
    <property type="molecule type" value="Genomic_DNA"/>
</dbReference>
<evidence type="ECO:0000256" key="13">
    <source>
        <dbReference type="PIRSR" id="PIRSR000099-4"/>
    </source>
</evidence>
<dbReference type="InterPro" id="IPR016161">
    <property type="entry name" value="Ald_DH/histidinol_DH"/>
</dbReference>
<evidence type="ECO:0000256" key="5">
    <source>
        <dbReference type="ARBA" id="ARBA00022833"/>
    </source>
</evidence>
<evidence type="ECO:0000256" key="12">
    <source>
        <dbReference type="PIRSR" id="PIRSR000099-3"/>
    </source>
</evidence>
<dbReference type="Proteomes" id="UP000622687">
    <property type="component" value="Unassembled WGS sequence"/>
</dbReference>
<evidence type="ECO:0000313" key="16">
    <source>
        <dbReference type="Proteomes" id="UP000622687"/>
    </source>
</evidence>
<feature type="binding site" evidence="8 13">
    <location>
        <position position="263"/>
    </location>
    <ligand>
        <name>Zn(2+)</name>
        <dbReference type="ChEBI" id="CHEBI:29105"/>
    </ligand>
</feature>
<keyword evidence="16" id="KW-1185">Reference proteome</keyword>
<comment type="catalytic activity">
    <reaction evidence="7 8">
        <text>L-histidinol + 2 NAD(+) + H2O = L-histidine + 2 NADH + 3 H(+)</text>
        <dbReference type="Rhea" id="RHEA:20641"/>
        <dbReference type="ChEBI" id="CHEBI:15377"/>
        <dbReference type="ChEBI" id="CHEBI:15378"/>
        <dbReference type="ChEBI" id="CHEBI:57540"/>
        <dbReference type="ChEBI" id="CHEBI:57595"/>
        <dbReference type="ChEBI" id="CHEBI:57699"/>
        <dbReference type="ChEBI" id="CHEBI:57945"/>
        <dbReference type="EC" id="1.1.1.23"/>
    </reaction>
</comment>
<dbReference type="PANTHER" id="PTHR21256">
    <property type="entry name" value="HISTIDINOL DEHYDROGENASE HDH"/>
    <property type="match status" value="1"/>
</dbReference>
<feature type="binding site" evidence="8 12">
    <location>
        <position position="329"/>
    </location>
    <ligand>
        <name>substrate</name>
    </ligand>
</feature>
<dbReference type="GO" id="GO:0004399">
    <property type="term" value="F:histidinol dehydrogenase activity"/>
    <property type="evidence" value="ECO:0007669"/>
    <property type="project" value="UniProtKB-UniRule"/>
</dbReference>
<sequence>MINVVYGNTEEGKRYLGKLKDREESIQQDVTNTVKNILDDIKENGDEALIKYTNKFDSENVNKNNILVSKEEINKAYEMVDKEFLDALKLAAENIEFFHEKQKRNSWMITKEKGVMLGQNIRPLENVGIYVPGGTASYPSSVLMNAIPAKVAGVKNIVMVTPPSKNGGINPNILVAADVAGVNKIYKVGGAQAVGALAFGTESIDKVDKIVGPGNIYVAMAKKNVYGYVDIDMIAGPSEILIIADESGNAKYIAADLMSQAEHDRLASSILVTTSLELVGKVKEELALQVENLSRKDIILDSLKNYGVIIVVDNLKEAIDMSNKIAPEHLEVCVENPFLVFGEIKNAGSIFLGSYSPEPLGDYIAGPNHVLPTSGTARFFSPLSVDDFVKKSSFMYYSKEALFDVGDKIIKLADTEGLTAHANSIAVRMKWGDRAQRPTVNLYPGLCFQASVR</sequence>
<comment type="caution">
    <text evidence="15">The sequence shown here is derived from an EMBL/GenBank/DDBJ whole genome shotgun (WGS) entry which is preliminary data.</text>
</comment>
<dbReference type="PANTHER" id="PTHR21256:SF2">
    <property type="entry name" value="HISTIDINE BIOSYNTHESIS TRIFUNCTIONAL PROTEIN"/>
    <property type="match status" value="1"/>
</dbReference>
<feature type="active site" description="Proton acceptor" evidence="8 10">
    <location>
        <position position="329"/>
    </location>
</feature>
<dbReference type="PIRSF" id="PIRSF000099">
    <property type="entry name" value="Histidinol_dh"/>
    <property type="match status" value="1"/>
</dbReference>
<feature type="binding site" evidence="8 11">
    <location>
        <position position="130"/>
    </location>
    <ligand>
        <name>NAD(+)</name>
        <dbReference type="ChEBI" id="CHEBI:57540"/>
    </ligand>
</feature>
<dbReference type="SUPFAM" id="SSF53720">
    <property type="entry name" value="ALDH-like"/>
    <property type="match status" value="1"/>
</dbReference>
<reference evidence="15" key="1">
    <citation type="submission" date="2020-12" db="EMBL/GenBank/DDBJ databases">
        <title>Clostridium thailandense sp. nov., a novel acetogenic bacterium isolated from peat land soil in Thailand.</title>
        <authorList>
            <person name="Chaikitkaew S."/>
            <person name="Birkeland N.K."/>
        </authorList>
    </citation>
    <scope>NUCLEOTIDE SEQUENCE</scope>
    <source>
        <strain evidence="15">DSM 17425</strain>
    </source>
</reference>
<dbReference type="InterPro" id="IPR022695">
    <property type="entry name" value="Histidinol_DH_monofunct"/>
</dbReference>
<organism evidence="15 16">
    <name type="scientific">Clostridium aciditolerans</name>
    <dbReference type="NCBI Taxonomy" id="339861"/>
    <lineage>
        <taxon>Bacteria</taxon>
        <taxon>Bacillati</taxon>
        <taxon>Bacillota</taxon>
        <taxon>Clostridia</taxon>
        <taxon>Eubacteriales</taxon>
        <taxon>Clostridiaceae</taxon>
        <taxon>Clostridium</taxon>
    </lineage>
</organism>
<feature type="binding site" evidence="8 13">
    <location>
        <position position="421"/>
    </location>
    <ligand>
        <name>Zn(2+)</name>
        <dbReference type="ChEBI" id="CHEBI:29105"/>
    </ligand>
</feature>
<accession>A0A934HXT6</accession>
<dbReference type="PRINTS" id="PR00083">
    <property type="entry name" value="HOLDHDRGNASE"/>
</dbReference>
<comment type="pathway">
    <text evidence="8">Amino-acid biosynthesis; L-histidine biosynthesis; L-histidine from 5-phospho-alpha-D-ribose 1-diphosphate: step 9/9.</text>
</comment>
<feature type="binding site" evidence="8 12">
    <location>
        <position position="238"/>
    </location>
    <ligand>
        <name>substrate</name>
    </ligand>
</feature>
<dbReference type="EC" id="1.1.1.23" evidence="3 8"/>
<comment type="function">
    <text evidence="1 8">Catalyzes the sequential NAD-dependent oxidations of L-histidinol to L-histidinaldehyde and then to L-histidine.</text>
</comment>
<feature type="binding site" evidence="8 12">
    <location>
        <position position="362"/>
    </location>
    <ligand>
        <name>substrate</name>
    </ligand>
</feature>
<dbReference type="GO" id="GO:0000105">
    <property type="term" value="P:L-histidine biosynthetic process"/>
    <property type="evidence" value="ECO:0007669"/>
    <property type="project" value="UniProtKB-UniRule"/>
</dbReference>
<keyword evidence="4 8" id="KW-0479">Metal-binding</keyword>
<dbReference type="GO" id="GO:0051287">
    <property type="term" value="F:NAD binding"/>
    <property type="evidence" value="ECO:0007669"/>
    <property type="project" value="InterPro"/>
</dbReference>
<comment type="cofactor">
    <cofactor evidence="8 13">
        <name>Zn(2+)</name>
        <dbReference type="ChEBI" id="CHEBI:29105"/>
    </cofactor>
    <text evidence="8 13">Binds 1 zinc ion per subunit.</text>
</comment>
<feature type="binding site" evidence="8 13">
    <location>
        <position position="260"/>
    </location>
    <ligand>
        <name>Zn(2+)</name>
        <dbReference type="ChEBI" id="CHEBI:29105"/>
    </ligand>
</feature>
<name>A0A934HXT6_9CLOT</name>
<feature type="binding site" evidence="8 12">
    <location>
        <position position="263"/>
    </location>
    <ligand>
        <name>substrate</name>
    </ligand>
</feature>
<evidence type="ECO:0000256" key="10">
    <source>
        <dbReference type="PIRSR" id="PIRSR000099-1"/>
    </source>
</evidence>
<evidence type="ECO:0000256" key="9">
    <source>
        <dbReference type="PIRNR" id="PIRNR000099"/>
    </source>
</evidence>
<dbReference type="PROSITE" id="PS00611">
    <property type="entry name" value="HISOL_DEHYDROGENASE"/>
    <property type="match status" value="1"/>
</dbReference>